<dbReference type="Proteomes" id="UP000001514">
    <property type="component" value="Unassembled WGS sequence"/>
</dbReference>
<reference evidence="1 2" key="1">
    <citation type="journal article" date="2011" name="Science">
        <title>The Selaginella genome identifies genetic changes associated with the evolution of vascular plants.</title>
        <authorList>
            <person name="Banks J.A."/>
            <person name="Nishiyama T."/>
            <person name="Hasebe M."/>
            <person name="Bowman J.L."/>
            <person name="Gribskov M."/>
            <person name="dePamphilis C."/>
            <person name="Albert V.A."/>
            <person name="Aono N."/>
            <person name="Aoyama T."/>
            <person name="Ambrose B.A."/>
            <person name="Ashton N.W."/>
            <person name="Axtell M.J."/>
            <person name="Barker E."/>
            <person name="Barker M.S."/>
            <person name="Bennetzen J.L."/>
            <person name="Bonawitz N.D."/>
            <person name="Chapple C."/>
            <person name="Cheng C."/>
            <person name="Correa L.G."/>
            <person name="Dacre M."/>
            <person name="DeBarry J."/>
            <person name="Dreyer I."/>
            <person name="Elias M."/>
            <person name="Engstrom E.M."/>
            <person name="Estelle M."/>
            <person name="Feng L."/>
            <person name="Finet C."/>
            <person name="Floyd S.K."/>
            <person name="Frommer W.B."/>
            <person name="Fujita T."/>
            <person name="Gramzow L."/>
            <person name="Gutensohn M."/>
            <person name="Harholt J."/>
            <person name="Hattori M."/>
            <person name="Heyl A."/>
            <person name="Hirai T."/>
            <person name="Hiwatashi Y."/>
            <person name="Ishikawa M."/>
            <person name="Iwata M."/>
            <person name="Karol K.G."/>
            <person name="Koehler B."/>
            <person name="Kolukisaoglu U."/>
            <person name="Kubo M."/>
            <person name="Kurata T."/>
            <person name="Lalonde S."/>
            <person name="Li K."/>
            <person name="Li Y."/>
            <person name="Litt A."/>
            <person name="Lyons E."/>
            <person name="Manning G."/>
            <person name="Maruyama T."/>
            <person name="Michael T.P."/>
            <person name="Mikami K."/>
            <person name="Miyazaki S."/>
            <person name="Morinaga S."/>
            <person name="Murata T."/>
            <person name="Mueller-Roeber B."/>
            <person name="Nelson D.R."/>
            <person name="Obara M."/>
            <person name="Oguri Y."/>
            <person name="Olmstead R.G."/>
            <person name="Onodera N."/>
            <person name="Petersen B.L."/>
            <person name="Pils B."/>
            <person name="Prigge M."/>
            <person name="Rensing S.A."/>
            <person name="Riano-Pachon D.M."/>
            <person name="Roberts A.W."/>
            <person name="Sato Y."/>
            <person name="Scheller H.V."/>
            <person name="Schulz B."/>
            <person name="Schulz C."/>
            <person name="Shakirov E.V."/>
            <person name="Shibagaki N."/>
            <person name="Shinohara N."/>
            <person name="Shippen D.E."/>
            <person name="Soerensen I."/>
            <person name="Sotooka R."/>
            <person name="Sugimoto N."/>
            <person name="Sugita M."/>
            <person name="Sumikawa N."/>
            <person name="Tanurdzic M."/>
            <person name="Theissen G."/>
            <person name="Ulvskov P."/>
            <person name="Wakazuki S."/>
            <person name="Weng J.K."/>
            <person name="Willats W.W."/>
            <person name="Wipf D."/>
            <person name="Wolf P.G."/>
            <person name="Yang L."/>
            <person name="Zimmer A.D."/>
            <person name="Zhu Q."/>
            <person name="Mitros T."/>
            <person name="Hellsten U."/>
            <person name="Loque D."/>
            <person name="Otillar R."/>
            <person name="Salamov A."/>
            <person name="Schmutz J."/>
            <person name="Shapiro H."/>
            <person name="Lindquist E."/>
            <person name="Lucas S."/>
            <person name="Rokhsar D."/>
            <person name="Grigoriev I.V."/>
        </authorList>
    </citation>
    <scope>NUCLEOTIDE SEQUENCE [LARGE SCALE GENOMIC DNA]</scope>
</reference>
<protein>
    <submittedName>
        <fullName evidence="1">Uncharacterized protein</fullName>
    </submittedName>
</protein>
<organism evidence="2">
    <name type="scientific">Selaginella moellendorffii</name>
    <name type="common">Spikemoss</name>
    <dbReference type="NCBI Taxonomy" id="88036"/>
    <lineage>
        <taxon>Eukaryota</taxon>
        <taxon>Viridiplantae</taxon>
        <taxon>Streptophyta</taxon>
        <taxon>Embryophyta</taxon>
        <taxon>Tracheophyta</taxon>
        <taxon>Lycopodiopsida</taxon>
        <taxon>Selaginellales</taxon>
        <taxon>Selaginellaceae</taxon>
        <taxon>Selaginella</taxon>
    </lineage>
</organism>
<sequence>MAEEESEPDCRVWYAVVSNGATLYPSEDAVISSGSQRCFDATEGMELSEVLGEIMGHHPSVVVCVLRGAKTKGWYPIADTRSASTVMKKGSDIFMKLVVQDPLPPLVRPAEGVANFAVHQRYAKELAGRICHLEAWQMEDLVACKNALGLSFSDEDIKRRFEICGGLPRAAVGLVKNWERVVDCAGSCIEDPDIPDLLLHYKLEKDENGEKNVEKMHLEFGSSRIETLSLDSLQTKGQAHRFFNHCQHIGWAGALAGKVYARHVLNELEGSSQGRKYKMRCLATGKILVHEIRYKQVKRMVEGDESVQNSKKRKKGQHSNSLLTAADARGTNGLAEWTFVEPYASNQKAFDGIGLADLKTLCKVYQVTVAEEHPLSWSKLAEVIADKWYKHRQHKLPPCYELVFVVPEHMFHSIKEQKYLQDDGRRYGVQLDAMKRLKQVVISVPW</sequence>
<dbReference type="InParanoid" id="D8RUZ1"/>
<dbReference type="HOGENOM" id="CLU_614517_0_0_1"/>
<evidence type="ECO:0000313" key="1">
    <source>
        <dbReference type="EMBL" id="EFJ23865.1"/>
    </source>
</evidence>
<dbReference type="Gramene" id="EFJ23865">
    <property type="protein sequence ID" value="EFJ23865"/>
    <property type="gene ID" value="SELMODRAFT_415086"/>
</dbReference>
<dbReference type="EMBL" id="GL377591">
    <property type="protein sequence ID" value="EFJ23865.1"/>
    <property type="molecule type" value="Genomic_DNA"/>
</dbReference>
<dbReference type="AlphaFoldDB" id="D8RUZ1"/>
<dbReference type="PANTHER" id="PTHR33129:SF1">
    <property type="entry name" value="ATP-BINDING PROTEIN"/>
    <property type="match status" value="1"/>
</dbReference>
<name>D8RUZ1_SELML</name>
<gene>
    <name evidence="1" type="ORF">SELMODRAFT_415086</name>
</gene>
<proteinExistence type="predicted"/>
<dbReference type="InterPro" id="IPR052980">
    <property type="entry name" value="Crinkler_effector"/>
</dbReference>
<evidence type="ECO:0000313" key="2">
    <source>
        <dbReference type="Proteomes" id="UP000001514"/>
    </source>
</evidence>
<keyword evidence="2" id="KW-1185">Reference proteome</keyword>
<dbReference type="PANTHER" id="PTHR33129">
    <property type="entry name" value="PROTEIN KINASE DOMAIN-CONTAINING PROTEIN-RELATED"/>
    <property type="match status" value="1"/>
</dbReference>
<dbReference type="KEGG" id="smo:SELMODRAFT_415086"/>
<accession>D8RUZ1</accession>